<evidence type="ECO:0000259" key="1">
    <source>
        <dbReference type="Pfam" id="PF00135"/>
    </source>
</evidence>
<evidence type="ECO:0000313" key="2">
    <source>
        <dbReference type="EMBL" id="KAK3896718.1"/>
    </source>
</evidence>
<evidence type="ECO:0000313" key="3">
    <source>
        <dbReference type="Proteomes" id="UP001303889"/>
    </source>
</evidence>
<dbReference type="SUPFAM" id="SSF53474">
    <property type="entry name" value="alpha/beta-Hydrolases"/>
    <property type="match status" value="1"/>
</dbReference>
<dbReference type="Gene3D" id="3.40.50.1820">
    <property type="entry name" value="alpha/beta hydrolase"/>
    <property type="match status" value="1"/>
</dbReference>
<sequence length="718" mass="77693">MGLLGSIPVVATAAAAFVIGTAEGLYTGGGLTILSRNDLDETKNDGSAAVLVSHPAPFEAGRATCQALGEEPWNPDMADFTTTLSTSLGYQEYQKAASKGQLYWISKCTSCDSTCRAIDAKGKVRHVDCKEKLPTLCTQGAPVSTHDSHNKSANWQVQQLVGNKLLTGYRDYHVWKFRGIRYADTPERFTYSRVASFEDPGEVNATTAGADCSQPIGEVQSGSSEDCLFANVWTPYLPRSGGGDKEAKLRPVMLYLYGGGFTSGSGKNQGTDGTNLASRGDVVVVSINYRVGSIGFLNFNDGVHNGNYGISDMVTGLEWIHKYIKYLGGDPDNVTLFGESAGAYSTHVVLGVPKAKGLFHRAAMMSGPDGWPRAKKSISQPYYDDPETNYETVTKSVLEQAGCLDAADKVACLGKLDGFELVNLPTNAFGIVMDGTYLTNHELVVNSSSLSLATSVPVMFGFNRDETGIFASPSAYPTPGTPFTAYIDTITSGAFGPSSNISSLLGLDQYTPSDPFPGLPPALFNTTAATPAQVFDATIRLTTDWMFSCNNFAKAYSAAKHRAFKETYFFSFNRTYSHPFYTQPWCDAPATPARPHGDPDAEYLKCHGGEQMIVFATVARVGLPDRDGRDVKFMQLVVDYWAAFARWGDPNPEREWLRARGYEGTLAELETVGRWEAVEAERPTMRILQWGGKQVGLGEGHTEICEGLGAPLDGLEPN</sequence>
<name>A0AAN6RNM5_9PEZI</name>
<dbReference type="PANTHER" id="PTHR43142">
    <property type="entry name" value="CARBOXYLIC ESTER HYDROLASE"/>
    <property type="match status" value="1"/>
</dbReference>
<reference evidence="2" key="1">
    <citation type="journal article" date="2023" name="Mol. Phylogenet. Evol.">
        <title>Genome-scale phylogeny and comparative genomics of the fungal order Sordariales.</title>
        <authorList>
            <person name="Hensen N."/>
            <person name="Bonometti L."/>
            <person name="Westerberg I."/>
            <person name="Brannstrom I.O."/>
            <person name="Guillou S."/>
            <person name="Cros-Aarteil S."/>
            <person name="Calhoun S."/>
            <person name="Haridas S."/>
            <person name="Kuo A."/>
            <person name="Mondo S."/>
            <person name="Pangilinan J."/>
            <person name="Riley R."/>
            <person name="LaButti K."/>
            <person name="Andreopoulos B."/>
            <person name="Lipzen A."/>
            <person name="Chen C."/>
            <person name="Yan M."/>
            <person name="Daum C."/>
            <person name="Ng V."/>
            <person name="Clum A."/>
            <person name="Steindorff A."/>
            <person name="Ohm R.A."/>
            <person name="Martin F."/>
            <person name="Silar P."/>
            <person name="Natvig D.O."/>
            <person name="Lalanne C."/>
            <person name="Gautier V."/>
            <person name="Ament-Velasquez S.L."/>
            <person name="Kruys A."/>
            <person name="Hutchinson M.I."/>
            <person name="Powell A.J."/>
            <person name="Barry K."/>
            <person name="Miller A.N."/>
            <person name="Grigoriev I.V."/>
            <person name="Debuchy R."/>
            <person name="Gladieux P."/>
            <person name="Hiltunen Thoren M."/>
            <person name="Johannesson H."/>
        </authorList>
    </citation>
    <scope>NUCLEOTIDE SEQUENCE</scope>
    <source>
        <strain evidence="2">CBS 103.79</strain>
    </source>
</reference>
<proteinExistence type="predicted"/>
<comment type="caution">
    <text evidence="2">The sequence shown here is derived from an EMBL/GenBank/DDBJ whole genome shotgun (WGS) entry which is preliminary data.</text>
</comment>
<protein>
    <recommendedName>
        <fullName evidence="1">Carboxylesterase type B domain-containing protein</fullName>
    </recommendedName>
</protein>
<keyword evidence="3" id="KW-1185">Reference proteome</keyword>
<organism evidence="2 3">
    <name type="scientific">Staphylotrichum tortipilum</name>
    <dbReference type="NCBI Taxonomy" id="2831512"/>
    <lineage>
        <taxon>Eukaryota</taxon>
        <taxon>Fungi</taxon>
        <taxon>Dikarya</taxon>
        <taxon>Ascomycota</taxon>
        <taxon>Pezizomycotina</taxon>
        <taxon>Sordariomycetes</taxon>
        <taxon>Sordariomycetidae</taxon>
        <taxon>Sordariales</taxon>
        <taxon>Chaetomiaceae</taxon>
        <taxon>Staphylotrichum</taxon>
    </lineage>
</organism>
<dbReference type="EMBL" id="MU856433">
    <property type="protein sequence ID" value="KAK3896718.1"/>
    <property type="molecule type" value="Genomic_DNA"/>
</dbReference>
<reference evidence="2" key="2">
    <citation type="submission" date="2023-05" db="EMBL/GenBank/DDBJ databases">
        <authorList>
            <consortium name="Lawrence Berkeley National Laboratory"/>
            <person name="Steindorff A."/>
            <person name="Hensen N."/>
            <person name="Bonometti L."/>
            <person name="Westerberg I."/>
            <person name="Brannstrom I.O."/>
            <person name="Guillou S."/>
            <person name="Cros-Aarteil S."/>
            <person name="Calhoun S."/>
            <person name="Haridas S."/>
            <person name="Kuo A."/>
            <person name="Mondo S."/>
            <person name="Pangilinan J."/>
            <person name="Riley R."/>
            <person name="Labutti K."/>
            <person name="Andreopoulos B."/>
            <person name="Lipzen A."/>
            <person name="Chen C."/>
            <person name="Yanf M."/>
            <person name="Daum C."/>
            <person name="Ng V."/>
            <person name="Clum A."/>
            <person name="Ohm R."/>
            <person name="Martin F."/>
            <person name="Silar P."/>
            <person name="Natvig D."/>
            <person name="Lalanne C."/>
            <person name="Gautier V."/>
            <person name="Ament-Velasquez S.L."/>
            <person name="Kruys A."/>
            <person name="Hutchinson M.I."/>
            <person name="Powell A.J."/>
            <person name="Barry K."/>
            <person name="Miller A.N."/>
            <person name="Grigoriev I.V."/>
            <person name="Debuchy R."/>
            <person name="Gladieux P."/>
            <person name="Thoren M.H."/>
            <person name="Johannesson H."/>
        </authorList>
    </citation>
    <scope>NUCLEOTIDE SEQUENCE</scope>
    <source>
        <strain evidence="2">CBS 103.79</strain>
    </source>
</reference>
<dbReference type="InterPro" id="IPR029058">
    <property type="entry name" value="AB_hydrolase_fold"/>
</dbReference>
<dbReference type="Pfam" id="PF00135">
    <property type="entry name" value="COesterase"/>
    <property type="match status" value="1"/>
</dbReference>
<feature type="domain" description="Carboxylesterase type B" evidence="1">
    <location>
        <begin position="159"/>
        <end position="664"/>
    </location>
</feature>
<dbReference type="Proteomes" id="UP001303889">
    <property type="component" value="Unassembled WGS sequence"/>
</dbReference>
<dbReference type="InterPro" id="IPR002018">
    <property type="entry name" value="CarbesteraseB"/>
</dbReference>
<dbReference type="PANTHER" id="PTHR43142:SF3">
    <property type="entry name" value="PUTATIVE (AFU_ORTHOLOGUE AFUA_3G09070)-RELATED"/>
    <property type="match status" value="1"/>
</dbReference>
<gene>
    <name evidence="2" type="ORF">C8A05DRAFT_20363</name>
</gene>
<accession>A0AAN6RNM5</accession>
<dbReference type="AlphaFoldDB" id="A0AAN6RNM5"/>